<gene>
    <name evidence="1" type="ORF">H9931_15170</name>
</gene>
<dbReference type="Proteomes" id="UP000823863">
    <property type="component" value="Unassembled WGS sequence"/>
</dbReference>
<sequence>MKFYISTRQERIPSSEVIYMRRTGEYGAENYKLMDTFKKWLKENNLYDEDTAIQVKCRELEGGELCIPILP</sequence>
<reference evidence="1" key="2">
    <citation type="submission" date="2021-04" db="EMBL/GenBank/DDBJ databases">
        <authorList>
            <person name="Gilroy R."/>
        </authorList>
    </citation>
    <scope>NUCLEOTIDE SEQUENCE</scope>
    <source>
        <strain evidence="1">CHK198-12963</strain>
    </source>
</reference>
<name>A0A9D2PWJ7_9FIRM</name>
<evidence type="ECO:0008006" key="3">
    <source>
        <dbReference type="Google" id="ProtNLM"/>
    </source>
</evidence>
<reference evidence="1" key="1">
    <citation type="journal article" date="2021" name="PeerJ">
        <title>Extensive microbial diversity within the chicken gut microbiome revealed by metagenomics and culture.</title>
        <authorList>
            <person name="Gilroy R."/>
            <person name="Ravi A."/>
            <person name="Getino M."/>
            <person name="Pursley I."/>
            <person name="Horton D.L."/>
            <person name="Alikhan N.F."/>
            <person name="Baker D."/>
            <person name="Gharbi K."/>
            <person name="Hall N."/>
            <person name="Watson M."/>
            <person name="Adriaenssens E.M."/>
            <person name="Foster-Nyarko E."/>
            <person name="Jarju S."/>
            <person name="Secka A."/>
            <person name="Antonio M."/>
            <person name="Oren A."/>
            <person name="Chaudhuri R.R."/>
            <person name="La Ragione R."/>
            <person name="Hildebrand F."/>
            <person name="Pallen M.J."/>
        </authorList>
    </citation>
    <scope>NUCLEOTIDE SEQUENCE</scope>
    <source>
        <strain evidence="1">CHK198-12963</strain>
    </source>
</reference>
<accession>A0A9D2PWJ7</accession>
<protein>
    <recommendedName>
        <fullName evidence="3">GyrI-like small molecule binding domain-containing protein</fullName>
    </recommendedName>
</protein>
<dbReference type="AlphaFoldDB" id="A0A9D2PWJ7"/>
<dbReference type="EMBL" id="DWWB01000089">
    <property type="protein sequence ID" value="HJC68026.1"/>
    <property type="molecule type" value="Genomic_DNA"/>
</dbReference>
<proteinExistence type="predicted"/>
<comment type="caution">
    <text evidence="1">The sequence shown here is derived from an EMBL/GenBank/DDBJ whole genome shotgun (WGS) entry which is preliminary data.</text>
</comment>
<dbReference type="Gene3D" id="3.20.80.10">
    <property type="entry name" value="Regulatory factor, effector binding domain"/>
    <property type="match status" value="1"/>
</dbReference>
<dbReference type="InterPro" id="IPR011256">
    <property type="entry name" value="Reg_factor_effector_dom_sf"/>
</dbReference>
<evidence type="ECO:0000313" key="1">
    <source>
        <dbReference type="EMBL" id="HJC68026.1"/>
    </source>
</evidence>
<organism evidence="1 2">
    <name type="scientific">Candidatus Enterocloster excrementigallinarum</name>
    <dbReference type="NCBI Taxonomy" id="2838558"/>
    <lineage>
        <taxon>Bacteria</taxon>
        <taxon>Bacillati</taxon>
        <taxon>Bacillota</taxon>
        <taxon>Clostridia</taxon>
        <taxon>Lachnospirales</taxon>
        <taxon>Lachnospiraceae</taxon>
        <taxon>Enterocloster</taxon>
    </lineage>
</organism>
<evidence type="ECO:0000313" key="2">
    <source>
        <dbReference type="Proteomes" id="UP000823863"/>
    </source>
</evidence>